<feature type="binding site" evidence="8">
    <location>
        <position position="257"/>
    </location>
    <ligand>
        <name>Mg(2+)</name>
        <dbReference type="ChEBI" id="CHEBI:18420"/>
    </ligand>
</feature>
<dbReference type="EMBL" id="ACJN02000001">
    <property type="protein sequence ID" value="EFI35837.1"/>
    <property type="molecule type" value="Genomic_DNA"/>
</dbReference>
<dbReference type="PANTHER" id="PTHR32057:SF14">
    <property type="entry name" value="PROTEIN ADENYLYLTRANSFERASE SELO, MITOCHONDRIAL"/>
    <property type="match status" value="1"/>
</dbReference>
<comment type="caution">
    <text evidence="9">The sequence shown here is derived from an EMBL/GenBank/DDBJ whole genome shotgun (WGS) entry which is preliminary data.</text>
</comment>
<keyword evidence="10" id="KW-1185">Reference proteome</keyword>
<dbReference type="EC" id="2.7.7.-" evidence="8"/>
<evidence type="ECO:0000256" key="8">
    <source>
        <dbReference type="HAMAP-Rule" id="MF_00692"/>
    </source>
</evidence>
<evidence type="ECO:0000256" key="1">
    <source>
        <dbReference type="ARBA" id="ARBA00009747"/>
    </source>
</evidence>
<comment type="function">
    <text evidence="8">Nucleotidyltransferase involved in the post-translational modification of proteins. It can catalyze the addition of adenosine monophosphate (AMP) or uridine monophosphate (UMP) to a protein, resulting in modifications known as AMPylation and UMPylation.</text>
</comment>
<reference evidence="9" key="1">
    <citation type="submission" date="2010-05" db="EMBL/GenBank/DDBJ databases">
        <title>The draft genome of Desulfonatronospira thiodismutans ASO3-1.</title>
        <authorList>
            <consortium name="US DOE Joint Genome Institute (JGI-PGF)"/>
            <person name="Lucas S."/>
            <person name="Copeland A."/>
            <person name="Lapidus A."/>
            <person name="Cheng J.-F."/>
            <person name="Bruce D."/>
            <person name="Goodwin L."/>
            <person name="Pitluck S."/>
            <person name="Chertkov O."/>
            <person name="Brettin T."/>
            <person name="Detter J.C."/>
            <person name="Han C."/>
            <person name="Land M.L."/>
            <person name="Hauser L."/>
            <person name="Kyrpides N."/>
            <person name="Mikhailova N."/>
            <person name="Muyzer G."/>
            <person name="Woyke T."/>
        </authorList>
    </citation>
    <scope>NUCLEOTIDE SEQUENCE [LARGE SCALE GENOMIC DNA]</scope>
    <source>
        <strain evidence="9">ASO3-1</strain>
    </source>
</reference>
<feature type="binding site" evidence="8">
    <location>
        <position position="120"/>
    </location>
    <ligand>
        <name>ATP</name>
        <dbReference type="ChEBI" id="CHEBI:30616"/>
    </ligand>
</feature>
<name>D6SMC6_9BACT</name>
<dbReference type="InterPro" id="IPR003846">
    <property type="entry name" value="SelO"/>
</dbReference>
<accession>D6SMC6</accession>
<proteinExistence type="inferred from homology"/>
<feature type="binding site" evidence="8">
    <location>
        <position position="87"/>
    </location>
    <ligand>
        <name>ATP</name>
        <dbReference type="ChEBI" id="CHEBI:30616"/>
    </ligand>
</feature>
<dbReference type="OrthoDB" id="9776281at2"/>
<keyword evidence="5 8" id="KW-0547">Nucleotide-binding</keyword>
<keyword evidence="6 8" id="KW-0067">ATP-binding</keyword>
<evidence type="ECO:0000256" key="7">
    <source>
        <dbReference type="ARBA" id="ARBA00022842"/>
    </source>
</evidence>
<evidence type="ECO:0000256" key="3">
    <source>
        <dbReference type="ARBA" id="ARBA00022695"/>
    </source>
</evidence>
<dbReference type="HAMAP" id="MF_00692">
    <property type="entry name" value="SelO"/>
    <property type="match status" value="1"/>
</dbReference>
<evidence type="ECO:0000256" key="2">
    <source>
        <dbReference type="ARBA" id="ARBA00022679"/>
    </source>
</evidence>
<keyword evidence="3 8" id="KW-0548">Nucleotidyltransferase</keyword>
<dbReference type="AlphaFoldDB" id="D6SMC6"/>
<feature type="binding site" evidence="8">
    <location>
        <position position="171"/>
    </location>
    <ligand>
        <name>ATP</name>
        <dbReference type="ChEBI" id="CHEBI:30616"/>
    </ligand>
</feature>
<evidence type="ECO:0000256" key="6">
    <source>
        <dbReference type="ARBA" id="ARBA00022840"/>
    </source>
</evidence>
<dbReference type="GO" id="GO:0000287">
    <property type="term" value="F:magnesium ion binding"/>
    <property type="evidence" value="ECO:0007669"/>
    <property type="project" value="UniProtKB-UniRule"/>
</dbReference>
<dbReference type="RefSeq" id="WP_008868966.1">
    <property type="nucleotide sequence ID" value="NZ_ACJN02000001.1"/>
</dbReference>
<comment type="catalytic activity">
    <reaction evidence="8">
        <text>L-tyrosyl-[protein] + ATP = O-(5'-adenylyl)-L-tyrosyl-[protein] + diphosphate</text>
        <dbReference type="Rhea" id="RHEA:54288"/>
        <dbReference type="Rhea" id="RHEA-COMP:10136"/>
        <dbReference type="Rhea" id="RHEA-COMP:13846"/>
        <dbReference type="ChEBI" id="CHEBI:30616"/>
        <dbReference type="ChEBI" id="CHEBI:33019"/>
        <dbReference type="ChEBI" id="CHEBI:46858"/>
        <dbReference type="ChEBI" id="CHEBI:83624"/>
        <dbReference type="EC" id="2.7.7.108"/>
    </reaction>
</comment>
<sequence length="485" mass="54899">MFRFDNSYAGLPEDFYARVAAARVPAPRLISWNSDLADELGWENLQYSEEEIADCFSGNRQLPGADPIALAYAGHQFGSFVPSLGDGRALLLGEVVNSRGQRFDLQLKGSGRTPFSRGGDGKAPLGPVLREYLVSEAMHHLGLPTSRSLAAVLTGEQVYRDKALPGAVLTRVASSHIRIGTFEYFASRQDHESLKTLLDYTIQRHYPEIKGEPDAPVLFLAKVGRLQAELVSGWMALGFIHGVMNTDNMSVAGETIDYGPCAFMDEFSHDRVYSFIDQGGRYAYSNQMPIVLWNLSRLGECLLPLMPQDSNEAVRILENELMSTQAFLERRAHEKMCCKLGIFDHPGEQDKELVKDWLHYLEREKLDYTQSFRNLAELVNSGSYPGWFSPGNELKDFCDRWRRRIMQQGLDPEEIKKMMNEHNPVFIPRNHKIEEIIEAANQGDFSLFHEMNELLKNPYLEQEGFKSYTLPPRPEEVVANTFCGT</sequence>
<comment type="catalytic activity">
    <reaction evidence="8">
        <text>L-seryl-[protein] + UTP = O-(5'-uridylyl)-L-seryl-[protein] + diphosphate</text>
        <dbReference type="Rhea" id="RHEA:64604"/>
        <dbReference type="Rhea" id="RHEA-COMP:9863"/>
        <dbReference type="Rhea" id="RHEA-COMP:16635"/>
        <dbReference type="ChEBI" id="CHEBI:29999"/>
        <dbReference type="ChEBI" id="CHEBI:33019"/>
        <dbReference type="ChEBI" id="CHEBI:46398"/>
        <dbReference type="ChEBI" id="CHEBI:156051"/>
    </reaction>
</comment>
<keyword evidence="2 8" id="KW-0808">Transferase</keyword>
<feature type="active site" description="Proton acceptor" evidence="8">
    <location>
        <position position="247"/>
    </location>
</feature>
<dbReference type="Pfam" id="PF02696">
    <property type="entry name" value="SelO"/>
    <property type="match status" value="1"/>
</dbReference>
<feature type="binding site" evidence="8">
    <location>
        <position position="108"/>
    </location>
    <ligand>
        <name>ATP</name>
        <dbReference type="ChEBI" id="CHEBI:30616"/>
    </ligand>
</feature>
<comment type="catalytic activity">
    <reaction evidence="8">
        <text>L-histidyl-[protein] + UTP = N(tele)-(5'-uridylyl)-L-histidyl-[protein] + diphosphate</text>
        <dbReference type="Rhea" id="RHEA:83891"/>
        <dbReference type="Rhea" id="RHEA-COMP:9745"/>
        <dbReference type="Rhea" id="RHEA-COMP:20239"/>
        <dbReference type="ChEBI" id="CHEBI:29979"/>
        <dbReference type="ChEBI" id="CHEBI:33019"/>
        <dbReference type="ChEBI" id="CHEBI:46398"/>
        <dbReference type="ChEBI" id="CHEBI:233474"/>
    </reaction>
</comment>
<dbReference type="EC" id="2.7.7.108" evidence="8"/>
<dbReference type="GO" id="GO:0030145">
    <property type="term" value="F:manganese ion binding"/>
    <property type="evidence" value="ECO:0007669"/>
    <property type="project" value="UniProtKB-UniRule"/>
</dbReference>
<comment type="catalytic activity">
    <reaction evidence="8">
        <text>L-threonyl-[protein] + ATP = 3-O-(5'-adenylyl)-L-threonyl-[protein] + diphosphate</text>
        <dbReference type="Rhea" id="RHEA:54292"/>
        <dbReference type="Rhea" id="RHEA-COMP:11060"/>
        <dbReference type="Rhea" id="RHEA-COMP:13847"/>
        <dbReference type="ChEBI" id="CHEBI:30013"/>
        <dbReference type="ChEBI" id="CHEBI:30616"/>
        <dbReference type="ChEBI" id="CHEBI:33019"/>
        <dbReference type="ChEBI" id="CHEBI:138113"/>
        <dbReference type="EC" id="2.7.7.108"/>
    </reaction>
</comment>
<dbReference type="GO" id="GO:0070733">
    <property type="term" value="F:AMPylase activity"/>
    <property type="evidence" value="ECO:0007669"/>
    <property type="project" value="UniProtKB-EC"/>
</dbReference>
<comment type="cofactor">
    <cofactor evidence="8">
        <name>Mg(2+)</name>
        <dbReference type="ChEBI" id="CHEBI:18420"/>
    </cofactor>
    <cofactor evidence="8">
        <name>Mn(2+)</name>
        <dbReference type="ChEBI" id="CHEBI:29035"/>
    </cofactor>
</comment>
<evidence type="ECO:0000256" key="5">
    <source>
        <dbReference type="ARBA" id="ARBA00022741"/>
    </source>
</evidence>
<feature type="binding site" evidence="8">
    <location>
        <position position="85"/>
    </location>
    <ligand>
        <name>ATP</name>
        <dbReference type="ChEBI" id="CHEBI:30616"/>
    </ligand>
</feature>
<feature type="binding site" evidence="8">
    <location>
        <position position="248"/>
    </location>
    <ligand>
        <name>Mg(2+)</name>
        <dbReference type="ChEBI" id="CHEBI:18420"/>
    </ligand>
</feature>
<dbReference type="GO" id="GO:0005524">
    <property type="term" value="F:ATP binding"/>
    <property type="evidence" value="ECO:0007669"/>
    <property type="project" value="UniProtKB-UniRule"/>
</dbReference>
<dbReference type="Proteomes" id="UP000005496">
    <property type="component" value="Unassembled WGS sequence"/>
</dbReference>
<comment type="catalytic activity">
    <reaction evidence="8">
        <text>L-seryl-[protein] + ATP = 3-O-(5'-adenylyl)-L-seryl-[protein] + diphosphate</text>
        <dbReference type="Rhea" id="RHEA:58120"/>
        <dbReference type="Rhea" id="RHEA-COMP:9863"/>
        <dbReference type="Rhea" id="RHEA-COMP:15073"/>
        <dbReference type="ChEBI" id="CHEBI:29999"/>
        <dbReference type="ChEBI" id="CHEBI:30616"/>
        <dbReference type="ChEBI" id="CHEBI:33019"/>
        <dbReference type="ChEBI" id="CHEBI:142516"/>
        <dbReference type="EC" id="2.7.7.108"/>
    </reaction>
</comment>
<feature type="binding site" evidence="8">
    <location>
        <position position="257"/>
    </location>
    <ligand>
        <name>ATP</name>
        <dbReference type="ChEBI" id="CHEBI:30616"/>
    </ligand>
</feature>
<comment type="catalytic activity">
    <reaction evidence="8">
        <text>L-tyrosyl-[protein] + UTP = O-(5'-uridylyl)-L-tyrosyl-[protein] + diphosphate</text>
        <dbReference type="Rhea" id="RHEA:83887"/>
        <dbReference type="Rhea" id="RHEA-COMP:10136"/>
        <dbReference type="Rhea" id="RHEA-COMP:20238"/>
        <dbReference type="ChEBI" id="CHEBI:33019"/>
        <dbReference type="ChEBI" id="CHEBI:46398"/>
        <dbReference type="ChEBI" id="CHEBI:46858"/>
        <dbReference type="ChEBI" id="CHEBI:90602"/>
    </reaction>
</comment>
<dbReference type="PANTHER" id="PTHR32057">
    <property type="entry name" value="PROTEIN ADENYLYLTRANSFERASE SELO, MITOCHONDRIAL"/>
    <property type="match status" value="1"/>
</dbReference>
<keyword evidence="7 8" id="KW-0460">Magnesium</keyword>
<evidence type="ECO:0000313" key="9">
    <source>
        <dbReference type="EMBL" id="EFI35837.1"/>
    </source>
</evidence>
<feature type="binding site" evidence="8">
    <location>
        <position position="178"/>
    </location>
    <ligand>
        <name>ATP</name>
        <dbReference type="ChEBI" id="CHEBI:30616"/>
    </ligand>
</feature>
<feature type="binding site" evidence="8">
    <location>
        <position position="88"/>
    </location>
    <ligand>
        <name>ATP</name>
        <dbReference type="ChEBI" id="CHEBI:30616"/>
    </ligand>
</feature>
<evidence type="ECO:0000256" key="4">
    <source>
        <dbReference type="ARBA" id="ARBA00022723"/>
    </source>
</evidence>
<evidence type="ECO:0000313" key="10">
    <source>
        <dbReference type="Proteomes" id="UP000005496"/>
    </source>
</evidence>
<feature type="binding site" evidence="8">
    <location>
        <position position="121"/>
    </location>
    <ligand>
        <name>ATP</name>
        <dbReference type="ChEBI" id="CHEBI:30616"/>
    </ligand>
</feature>
<dbReference type="eggNOG" id="COG0397">
    <property type="taxonomic scope" value="Bacteria"/>
</dbReference>
<keyword evidence="4 8" id="KW-0479">Metal-binding</keyword>
<comment type="similarity">
    <text evidence="1 8">Belongs to the SELO family.</text>
</comment>
<organism evidence="9 10">
    <name type="scientific">Desulfonatronospira thiodismutans ASO3-1</name>
    <dbReference type="NCBI Taxonomy" id="555779"/>
    <lineage>
        <taxon>Bacteria</taxon>
        <taxon>Pseudomonadati</taxon>
        <taxon>Thermodesulfobacteriota</taxon>
        <taxon>Desulfovibrionia</taxon>
        <taxon>Desulfovibrionales</taxon>
        <taxon>Desulfonatronovibrionaceae</taxon>
        <taxon>Desulfonatronospira</taxon>
    </lineage>
</organism>
<protein>
    <recommendedName>
        <fullName evidence="8">Protein nucleotidyltransferase YdiU</fullName>
        <ecNumber evidence="8">2.7.7.-</ecNumber>
    </recommendedName>
    <alternativeName>
        <fullName evidence="8">Protein adenylyltransferase YdiU</fullName>
        <ecNumber evidence="8">2.7.7.108</ecNumber>
    </alternativeName>
    <alternativeName>
        <fullName evidence="8">Protein uridylyltransferase YdiU</fullName>
        <ecNumber evidence="8">2.7.7.-</ecNumber>
    </alternativeName>
</protein>
<gene>
    <name evidence="8" type="primary">ydiU</name>
    <name evidence="8" type="synonym">selO</name>
    <name evidence="9" type="ORF">Dthio_PD3274</name>
</gene>
<dbReference type="NCBIfam" id="NF000658">
    <property type="entry name" value="PRK00029.1"/>
    <property type="match status" value="1"/>
</dbReference>
<keyword evidence="8" id="KW-0464">Manganese</keyword>